<evidence type="ECO:0000313" key="2">
    <source>
        <dbReference type="EMBL" id="QEE50699.1"/>
    </source>
</evidence>
<accession>A0A5B9FWQ0</accession>
<gene>
    <name evidence="2" type="ORF">FUA48_14265</name>
</gene>
<dbReference type="OrthoDB" id="1361244at2"/>
<organism evidence="2 3">
    <name type="scientific">Flavobacterium alkalisoli</name>
    <dbReference type="NCBI Taxonomy" id="2602769"/>
    <lineage>
        <taxon>Bacteria</taxon>
        <taxon>Pseudomonadati</taxon>
        <taxon>Bacteroidota</taxon>
        <taxon>Flavobacteriia</taxon>
        <taxon>Flavobacteriales</taxon>
        <taxon>Flavobacteriaceae</taxon>
        <taxon>Flavobacterium</taxon>
    </lineage>
</organism>
<dbReference type="Proteomes" id="UP000321222">
    <property type="component" value="Chromosome"/>
</dbReference>
<evidence type="ECO:0000313" key="3">
    <source>
        <dbReference type="Proteomes" id="UP000321222"/>
    </source>
</evidence>
<dbReference type="RefSeq" id="WP_147584152.1">
    <property type="nucleotide sequence ID" value="NZ_CP042831.1"/>
</dbReference>
<keyword evidence="1" id="KW-0732">Signal</keyword>
<dbReference type="KEGG" id="fak:FUA48_14265"/>
<evidence type="ECO:0000256" key="1">
    <source>
        <dbReference type="SAM" id="SignalP"/>
    </source>
</evidence>
<feature type="chain" id="PRO_5023047231" description="Lipocalin-like domain-containing protein" evidence="1">
    <location>
        <begin position="21"/>
        <end position="142"/>
    </location>
</feature>
<dbReference type="EMBL" id="CP042831">
    <property type="protein sequence ID" value="QEE50699.1"/>
    <property type="molecule type" value="Genomic_DNA"/>
</dbReference>
<dbReference type="AlphaFoldDB" id="A0A5B9FWQ0"/>
<evidence type="ECO:0008006" key="4">
    <source>
        <dbReference type="Google" id="ProtNLM"/>
    </source>
</evidence>
<name>A0A5B9FWQ0_9FLAO</name>
<sequence length="142" mass="15728">MRKLIALAFTAIIVCFTACSGNDDSPNSAQNTDTSQLLGKWVIYKGIYGEGTQPILYESNGECGRQILEFNGNGEVTETLYSDNDCNIGVAGTYFWWILDDGNIAFGAPNSYHHIITISNGELILDASEEADYIKYYHRPNN</sequence>
<reference evidence="2 3" key="1">
    <citation type="submission" date="2019-08" db="EMBL/GenBank/DDBJ databases">
        <title>Flavobacterium alkalisoli sp. nov., isolated from rhizosphere soil of Suaeda salsa.</title>
        <authorList>
            <person name="Sun J.-Q."/>
            <person name="Xu L."/>
        </authorList>
    </citation>
    <scope>NUCLEOTIDE SEQUENCE [LARGE SCALE GENOMIC DNA]</scope>
    <source>
        <strain evidence="2 3">XS-5</strain>
    </source>
</reference>
<proteinExistence type="predicted"/>
<feature type="signal peptide" evidence="1">
    <location>
        <begin position="1"/>
        <end position="20"/>
    </location>
</feature>
<keyword evidence="3" id="KW-1185">Reference proteome</keyword>
<protein>
    <recommendedName>
        <fullName evidence="4">Lipocalin-like domain-containing protein</fullName>
    </recommendedName>
</protein>